<dbReference type="EMBL" id="JPKZ01022562">
    <property type="protein sequence ID" value="KHN71267.1"/>
    <property type="molecule type" value="Genomic_DNA"/>
</dbReference>
<name>A0A0B2UQ67_TOXCA</name>
<accession>A0A0B2UQ67</accession>
<proteinExistence type="predicted"/>
<organism evidence="2 3">
    <name type="scientific">Toxocara canis</name>
    <name type="common">Canine roundworm</name>
    <dbReference type="NCBI Taxonomy" id="6265"/>
    <lineage>
        <taxon>Eukaryota</taxon>
        <taxon>Metazoa</taxon>
        <taxon>Ecdysozoa</taxon>
        <taxon>Nematoda</taxon>
        <taxon>Chromadorea</taxon>
        <taxon>Rhabditida</taxon>
        <taxon>Spirurina</taxon>
        <taxon>Ascaridomorpha</taxon>
        <taxon>Ascaridoidea</taxon>
        <taxon>Toxocaridae</taxon>
        <taxon>Toxocara</taxon>
    </lineage>
</organism>
<keyword evidence="3" id="KW-1185">Reference proteome</keyword>
<gene>
    <name evidence="2" type="ORF">Tcan_08068</name>
</gene>
<evidence type="ECO:0000313" key="3">
    <source>
        <dbReference type="Proteomes" id="UP000031036"/>
    </source>
</evidence>
<sequence>MLFLKHLRIGPAQNNILQRPPLHVRICPEAEHNRLLFISPQVFGEVKIATSHIIGREGGRGTHIDGKIHSRNAENNANKREKSERPPRQMHNTRTAATKSIRKPVTVSSAIPTPYTNQANGQASLRTVSHW</sequence>
<reference evidence="2 3" key="1">
    <citation type="submission" date="2014-11" db="EMBL/GenBank/DDBJ databases">
        <title>Genetic blueprint of the zoonotic pathogen Toxocara canis.</title>
        <authorList>
            <person name="Zhu X.-Q."/>
            <person name="Korhonen P.K."/>
            <person name="Cai H."/>
            <person name="Young N.D."/>
            <person name="Nejsum P."/>
            <person name="von Samson-Himmelstjerna G."/>
            <person name="Boag P.R."/>
            <person name="Tan P."/>
            <person name="Li Q."/>
            <person name="Min J."/>
            <person name="Yang Y."/>
            <person name="Wang X."/>
            <person name="Fang X."/>
            <person name="Hall R.S."/>
            <person name="Hofmann A."/>
            <person name="Sternberg P.W."/>
            <person name="Jex A.R."/>
            <person name="Gasser R.B."/>
        </authorList>
    </citation>
    <scope>NUCLEOTIDE SEQUENCE [LARGE SCALE GENOMIC DNA]</scope>
    <source>
        <strain evidence="2">PN_DK_2014</strain>
    </source>
</reference>
<evidence type="ECO:0000313" key="2">
    <source>
        <dbReference type="EMBL" id="KHN71267.1"/>
    </source>
</evidence>
<evidence type="ECO:0000256" key="1">
    <source>
        <dbReference type="SAM" id="MobiDB-lite"/>
    </source>
</evidence>
<feature type="region of interest" description="Disordered" evidence="1">
    <location>
        <begin position="57"/>
        <end position="131"/>
    </location>
</feature>
<feature type="compositionally biased region" description="Basic and acidic residues" evidence="1">
    <location>
        <begin position="57"/>
        <end position="87"/>
    </location>
</feature>
<dbReference type="Proteomes" id="UP000031036">
    <property type="component" value="Unassembled WGS sequence"/>
</dbReference>
<comment type="caution">
    <text evidence="2">The sequence shown here is derived from an EMBL/GenBank/DDBJ whole genome shotgun (WGS) entry which is preliminary data.</text>
</comment>
<feature type="compositionally biased region" description="Polar residues" evidence="1">
    <location>
        <begin position="106"/>
        <end position="131"/>
    </location>
</feature>
<protein>
    <submittedName>
        <fullName evidence="2">Uncharacterized protein</fullName>
    </submittedName>
</protein>
<dbReference type="AlphaFoldDB" id="A0A0B2UQ67"/>